<protein>
    <submittedName>
        <fullName evidence="1">Uncharacterized protein</fullName>
    </submittedName>
</protein>
<keyword evidence="2" id="KW-1185">Reference proteome</keyword>
<name>A0A0D9YMZ5_9ORYZ</name>
<evidence type="ECO:0000313" key="1">
    <source>
        <dbReference type="EnsemblPlants" id="OGLUM02G05390.1"/>
    </source>
</evidence>
<dbReference type="AlphaFoldDB" id="A0A0D9YMZ5"/>
<dbReference type="HOGENOM" id="CLU_3243010_0_0_1"/>
<proteinExistence type="predicted"/>
<dbReference type="EnsemblPlants" id="OGLUM02G05390.1">
    <property type="protein sequence ID" value="OGLUM02G05390.1"/>
    <property type="gene ID" value="OGLUM02G05390"/>
</dbReference>
<organism evidence="1">
    <name type="scientific">Oryza glumipatula</name>
    <dbReference type="NCBI Taxonomy" id="40148"/>
    <lineage>
        <taxon>Eukaryota</taxon>
        <taxon>Viridiplantae</taxon>
        <taxon>Streptophyta</taxon>
        <taxon>Embryophyta</taxon>
        <taxon>Tracheophyta</taxon>
        <taxon>Spermatophyta</taxon>
        <taxon>Magnoliopsida</taxon>
        <taxon>Liliopsida</taxon>
        <taxon>Poales</taxon>
        <taxon>Poaceae</taxon>
        <taxon>BOP clade</taxon>
        <taxon>Oryzoideae</taxon>
        <taxon>Oryzeae</taxon>
        <taxon>Oryzinae</taxon>
        <taxon>Oryza</taxon>
    </lineage>
</organism>
<dbReference type="Gramene" id="OGLUM02G05390.1">
    <property type="protein sequence ID" value="OGLUM02G05390.1"/>
    <property type="gene ID" value="OGLUM02G05390"/>
</dbReference>
<dbReference type="Proteomes" id="UP000026961">
    <property type="component" value="Chromosome 2"/>
</dbReference>
<accession>A0A0D9YMZ5</accession>
<reference evidence="1" key="2">
    <citation type="submission" date="2018-05" db="EMBL/GenBank/DDBJ databases">
        <title>OgluRS3 (Oryza glumaepatula Reference Sequence Version 3).</title>
        <authorList>
            <person name="Zhang J."/>
            <person name="Kudrna D."/>
            <person name="Lee S."/>
            <person name="Talag J."/>
            <person name="Welchert J."/>
            <person name="Wing R.A."/>
        </authorList>
    </citation>
    <scope>NUCLEOTIDE SEQUENCE [LARGE SCALE GENOMIC DNA]</scope>
</reference>
<reference evidence="1" key="1">
    <citation type="submission" date="2015-04" db="UniProtKB">
        <authorList>
            <consortium name="EnsemblPlants"/>
        </authorList>
    </citation>
    <scope>IDENTIFICATION</scope>
</reference>
<evidence type="ECO:0000313" key="2">
    <source>
        <dbReference type="Proteomes" id="UP000026961"/>
    </source>
</evidence>
<sequence>MHAKAWKYRSKGMDWKRWRTTRLIIQLRSSRSQASNVLVAAAS</sequence>